<gene>
    <name evidence="1" type="ORF">CTI12_AA579040</name>
</gene>
<evidence type="ECO:0000313" key="1">
    <source>
        <dbReference type="EMBL" id="PWA38688.1"/>
    </source>
</evidence>
<dbReference type="SUPFAM" id="SSF52058">
    <property type="entry name" value="L domain-like"/>
    <property type="match status" value="1"/>
</dbReference>
<sequence>MSIQELQDLQWSLCKEVIAEIGLSDDRNEENFKCLRKSKASYLSHSVIQLLKTLHPPGVTPNLETLILQGCNDLVELKMPDDSLKLQYFELSHSKLKTLHIGSTPNLEALYSKAVMIW</sequence>
<proteinExistence type="predicted"/>
<accession>A0A2U1KPQ9</accession>
<evidence type="ECO:0000313" key="2">
    <source>
        <dbReference type="Proteomes" id="UP000245207"/>
    </source>
</evidence>
<comment type="caution">
    <text evidence="1">The sequence shown here is derived from an EMBL/GenBank/DDBJ whole genome shotgun (WGS) entry which is preliminary data.</text>
</comment>
<name>A0A2U1KPQ9_ARTAN</name>
<organism evidence="1 2">
    <name type="scientific">Artemisia annua</name>
    <name type="common">Sweet wormwood</name>
    <dbReference type="NCBI Taxonomy" id="35608"/>
    <lineage>
        <taxon>Eukaryota</taxon>
        <taxon>Viridiplantae</taxon>
        <taxon>Streptophyta</taxon>
        <taxon>Embryophyta</taxon>
        <taxon>Tracheophyta</taxon>
        <taxon>Spermatophyta</taxon>
        <taxon>Magnoliopsida</taxon>
        <taxon>eudicotyledons</taxon>
        <taxon>Gunneridae</taxon>
        <taxon>Pentapetalae</taxon>
        <taxon>asterids</taxon>
        <taxon>campanulids</taxon>
        <taxon>Asterales</taxon>
        <taxon>Asteraceae</taxon>
        <taxon>Asteroideae</taxon>
        <taxon>Anthemideae</taxon>
        <taxon>Artemisiinae</taxon>
        <taxon>Artemisia</taxon>
    </lineage>
</organism>
<protein>
    <submittedName>
        <fullName evidence="1">Leucine-rich repeat domain, L domain-like protein</fullName>
    </submittedName>
</protein>
<dbReference type="InterPro" id="IPR032675">
    <property type="entry name" value="LRR_dom_sf"/>
</dbReference>
<dbReference type="Proteomes" id="UP000245207">
    <property type="component" value="Unassembled WGS sequence"/>
</dbReference>
<keyword evidence="2" id="KW-1185">Reference proteome</keyword>
<dbReference type="AlphaFoldDB" id="A0A2U1KPQ9"/>
<dbReference type="EMBL" id="PKPP01015369">
    <property type="protein sequence ID" value="PWA38688.1"/>
    <property type="molecule type" value="Genomic_DNA"/>
</dbReference>
<reference evidence="1 2" key="1">
    <citation type="journal article" date="2018" name="Mol. Plant">
        <title>The genome of Artemisia annua provides insight into the evolution of Asteraceae family and artemisinin biosynthesis.</title>
        <authorList>
            <person name="Shen Q."/>
            <person name="Zhang L."/>
            <person name="Liao Z."/>
            <person name="Wang S."/>
            <person name="Yan T."/>
            <person name="Shi P."/>
            <person name="Liu M."/>
            <person name="Fu X."/>
            <person name="Pan Q."/>
            <person name="Wang Y."/>
            <person name="Lv Z."/>
            <person name="Lu X."/>
            <person name="Zhang F."/>
            <person name="Jiang W."/>
            <person name="Ma Y."/>
            <person name="Chen M."/>
            <person name="Hao X."/>
            <person name="Li L."/>
            <person name="Tang Y."/>
            <person name="Lv G."/>
            <person name="Zhou Y."/>
            <person name="Sun X."/>
            <person name="Brodelius P.E."/>
            <person name="Rose J.K.C."/>
            <person name="Tang K."/>
        </authorList>
    </citation>
    <scope>NUCLEOTIDE SEQUENCE [LARGE SCALE GENOMIC DNA]</scope>
    <source>
        <strain evidence="2">cv. Huhao1</strain>
        <tissue evidence="1">Leaf</tissue>
    </source>
</reference>
<dbReference type="Gene3D" id="3.80.10.10">
    <property type="entry name" value="Ribonuclease Inhibitor"/>
    <property type="match status" value="1"/>
</dbReference>